<protein>
    <submittedName>
        <fullName evidence="1">UDP-N-acetylhexosamine pyrophosphorylase-like protein 1</fullName>
    </submittedName>
</protein>
<dbReference type="EMBL" id="LNIX01000018">
    <property type="protein sequence ID" value="OXA44988.1"/>
    <property type="molecule type" value="Genomic_DNA"/>
</dbReference>
<reference evidence="1 2" key="1">
    <citation type="submission" date="2015-12" db="EMBL/GenBank/DDBJ databases">
        <title>The genome of Folsomia candida.</title>
        <authorList>
            <person name="Faddeeva A."/>
            <person name="Derks M.F."/>
            <person name="Anvar Y."/>
            <person name="Smit S."/>
            <person name="Van Straalen N."/>
            <person name="Roelofs D."/>
        </authorList>
    </citation>
    <scope>NUCLEOTIDE SEQUENCE [LARGE SCALE GENOMIC DNA]</scope>
    <source>
        <strain evidence="1 2">VU population</strain>
        <tissue evidence="1">Whole body</tissue>
    </source>
</reference>
<dbReference type="InterPro" id="IPR029044">
    <property type="entry name" value="Nucleotide-diphossugar_trans"/>
</dbReference>
<dbReference type="AlphaFoldDB" id="A0A226DJ22"/>
<gene>
    <name evidence="1" type="ORF">Fcan01_20024</name>
</gene>
<organism evidence="1 2">
    <name type="scientific">Folsomia candida</name>
    <name type="common">Springtail</name>
    <dbReference type="NCBI Taxonomy" id="158441"/>
    <lineage>
        <taxon>Eukaryota</taxon>
        <taxon>Metazoa</taxon>
        <taxon>Ecdysozoa</taxon>
        <taxon>Arthropoda</taxon>
        <taxon>Hexapoda</taxon>
        <taxon>Collembola</taxon>
        <taxon>Entomobryomorpha</taxon>
        <taxon>Isotomoidea</taxon>
        <taxon>Isotomidae</taxon>
        <taxon>Proisotominae</taxon>
        <taxon>Folsomia</taxon>
    </lineage>
</organism>
<dbReference type="STRING" id="158441.A0A226DJ22"/>
<dbReference type="OrthoDB" id="532420at2759"/>
<dbReference type="Gene3D" id="3.90.550.10">
    <property type="entry name" value="Spore Coat Polysaccharide Biosynthesis Protein SpsA, Chain A"/>
    <property type="match status" value="1"/>
</dbReference>
<accession>A0A226DJ22</accession>
<evidence type="ECO:0000313" key="1">
    <source>
        <dbReference type="EMBL" id="OXA44988.1"/>
    </source>
</evidence>
<comment type="caution">
    <text evidence="1">The sequence shown here is derived from an EMBL/GenBank/DDBJ whole genome shotgun (WGS) entry which is preliminary data.</text>
</comment>
<dbReference type="Proteomes" id="UP000198287">
    <property type="component" value="Unassembled WGS sequence"/>
</dbReference>
<dbReference type="SUPFAM" id="SSF53448">
    <property type="entry name" value="Nucleotide-diphospho-sugar transferases"/>
    <property type="match status" value="1"/>
</dbReference>
<keyword evidence="2" id="KW-1185">Reference proteome</keyword>
<proteinExistence type="predicted"/>
<sequence length="191" mass="21128">MLRSNIYWIYTVSARELNPGPRLWKNPRNPQKIPHVNSLDELAHPERPNGIKLEKFVLEVNIPAFQQLCGVGSPSGRRARSVRSTAGHPISLIPGILNNNAIQVENNNNEVQKPSTSKYKFPVVVEISPLVSYTGDGLETFISGTEKVTPSSSDGHPGLEGDVFLKVHTVQPMAQQLHTYLSAVTIKQKIM</sequence>
<name>A0A226DJ22_FOLCA</name>
<evidence type="ECO:0000313" key="2">
    <source>
        <dbReference type="Proteomes" id="UP000198287"/>
    </source>
</evidence>